<organism evidence="1 3">
    <name type="scientific">Candidatus Phosphoribacter hodrii</name>
    <dbReference type="NCBI Taxonomy" id="2953743"/>
    <lineage>
        <taxon>Bacteria</taxon>
        <taxon>Bacillati</taxon>
        <taxon>Actinomycetota</taxon>
        <taxon>Actinomycetes</taxon>
        <taxon>Micrococcales</taxon>
        <taxon>Dermatophilaceae</taxon>
        <taxon>Candidatus Phosphoribacter</taxon>
    </lineage>
</organism>
<evidence type="ECO:0000313" key="1">
    <source>
        <dbReference type="EMBL" id="MBK7274952.1"/>
    </source>
</evidence>
<dbReference type="AlphaFoldDB" id="A0A935IN57"/>
<evidence type="ECO:0000313" key="2">
    <source>
        <dbReference type="EMBL" id="MBK7274959.1"/>
    </source>
</evidence>
<dbReference type="EMBL" id="JADJIB010000019">
    <property type="protein sequence ID" value="MBK7274952.1"/>
    <property type="molecule type" value="Genomic_DNA"/>
</dbReference>
<evidence type="ECO:0000313" key="3">
    <source>
        <dbReference type="Proteomes" id="UP000726105"/>
    </source>
</evidence>
<proteinExistence type="predicted"/>
<reference evidence="1 3" key="1">
    <citation type="submission" date="2020-10" db="EMBL/GenBank/DDBJ databases">
        <title>Connecting structure to function with the recovery of over 1000 high-quality activated sludge metagenome-assembled genomes encoding full-length rRNA genes using long-read sequencing.</title>
        <authorList>
            <person name="Singleton C.M."/>
            <person name="Petriglieri F."/>
            <person name="Kristensen J.M."/>
            <person name="Kirkegaard R.H."/>
            <person name="Michaelsen T.Y."/>
            <person name="Andersen M.H."/>
            <person name="Karst S.M."/>
            <person name="Dueholm M.S."/>
            <person name="Nielsen P.H."/>
            <person name="Albertsen M."/>
        </authorList>
    </citation>
    <scope>NUCLEOTIDE SEQUENCE [LARGE SCALE GENOMIC DNA]</scope>
    <source>
        <strain evidence="1">Ega_18-Q3-R5-49_MAXAC.001</strain>
    </source>
</reference>
<accession>A0A935IN57</accession>
<gene>
    <name evidence="1" type="ORF">IPI13_18045</name>
    <name evidence="2" type="ORF">IPI13_18080</name>
</gene>
<protein>
    <submittedName>
        <fullName evidence="1">Uncharacterized protein</fullName>
    </submittedName>
</protein>
<dbReference type="Proteomes" id="UP000726105">
    <property type="component" value="Unassembled WGS sequence"/>
</dbReference>
<name>A0A935IN57_9MICO</name>
<dbReference type="EMBL" id="JADJIB010000020">
    <property type="protein sequence ID" value="MBK7274959.1"/>
    <property type="molecule type" value="Genomic_DNA"/>
</dbReference>
<comment type="caution">
    <text evidence="1">The sequence shown here is derived from an EMBL/GenBank/DDBJ whole genome shotgun (WGS) entry which is preliminary data.</text>
</comment>
<sequence length="60" mass="6246">MGGLRARLADLARRWEAAANSASRVAHGRTGSAAAAASGRAEAGRECARQLLALIDRLED</sequence>